<comment type="caution">
    <text evidence="3">The sequence shown here is derived from an EMBL/GenBank/DDBJ whole genome shotgun (WGS) entry which is preliminary data.</text>
</comment>
<reference evidence="3 4" key="1">
    <citation type="journal article" date="2023" name="Commun. Biol.">
        <title>Reorganization of the ancestral sex-determining regions during the evolution of trioecy in Pleodorina starrii.</title>
        <authorList>
            <person name="Takahashi K."/>
            <person name="Suzuki S."/>
            <person name="Kawai-Toyooka H."/>
            <person name="Yamamoto K."/>
            <person name="Hamaji T."/>
            <person name="Ootsuki R."/>
            <person name="Yamaguchi H."/>
            <person name="Kawachi M."/>
            <person name="Higashiyama T."/>
            <person name="Nozaki H."/>
        </authorList>
    </citation>
    <scope>NUCLEOTIDE SEQUENCE [LARGE SCALE GENOMIC DNA]</scope>
    <source>
        <strain evidence="3 4">NIES-4479</strain>
    </source>
</reference>
<feature type="domain" description="Phage capsid-like C-terminal" evidence="2">
    <location>
        <begin position="4"/>
        <end position="208"/>
    </location>
</feature>
<keyword evidence="4" id="KW-1185">Reference proteome</keyword>
<sequence length="302" mass="32421">MANGETEWVGELDVRSDTAAPDLGRIVPAFGEQHAIVTVSTHALRDSSFNLEAWLTTAFARKFAQGEGKAFISGNGVNKPKGLLSDGNGFSTVKTGAAGGLGANPHDRLMALYYGLEGGYRTNAAWVMNSGLMAGLATQKDANGGYLYQPSLTAAGFDTIHGKRVVIAEDMPDMAPNSTPIAFGDLSLAYLIADIMGMSLIVDPFTRAGFRSVLVDNGYEEKPQWADLTTLWASHTAVSDGEKWAAGAVRTQITARFRVRYRPDITTKDRVSYDGRAYDIVAVKEIGRRQFTEITGGLADGE</sequence>
<evidence type="ECO:0000313" key="4">
    <source>
        <dbReference type="Proteomes" id="UP001165080"/>
    </source>
</evidence>
<accession>A0A9W6C6F3</accession>
<name>A0A9W6C6F3_9CHLO</name>
<organism evidence="3 4">
    <name type="scientific">Pleodorina starrii</name>
    <dbReference type="NCBI Taxonomy" id="330485"/>
    <lineage>
        <taxon>Eukaryota</taxon>
        <taxon>Viridiplantae</taxon>
        <taxon>Chlorophyta</taxon>
        <taxon>core chlorophytes</taxon>
        <taxon>Chlorophyceae</taxon>
        <taxon>CS clade</taxon>
        <taxon>Chlamydomonadales</taxon>
        <taxon>Volvocaceae</taxon>
        <taxon>Pleodorina</taxon>
    </lineage>
</organism>
<proteinExistence type="predicted"/>
<dbReference type="InterPro" id="IPR054612">
    <property type="entry name" value="Phage_capsid-like_C"/>
</dbReference>
<dbReference type="Gene3D" id="2.40.10.270">
    <property type="entry name" value="Bacteriophage SPP1 head-tail adaptor protein"/>
    <property type="match status" value="1"/>
</dbReference>
<dbReference type="Gene3D" id="3.30.2320.10">
    <property type="entry name" value="hypothetical protein PF0899 domain"/>
    <property type="match status" value="1"/>
</dbReference>
<dbReference type="AlphaFoldDB" id="A0A9W6C6F3"/>
<evidence type="ECO:0000313" key="3">
    <source>
        <dbReference type="EMBL" id="GLC63006.1"/>
    </source>
</evidence>
<gene>
    <name evidence="3" type="primary">PLESTB004158</name>
    <name evidence="3" type="ORF">PLESTB_001970400</name>
</gene>
<dbReference type="Proteomes" id="UP001165080">
    <property type="component" value="Unassembled WGS sequence"/>
</dbReference>
<evidence type="ECO:0000259" key="2">
    <source>
        <dbReference type="Pfam" id="PF05065"/>
    </source>
</evidence>
<protein>
    <recommendedName>
        <fullName evidence="2">Phage capsid-like C-terminal domain-containing protein</fullName>
    </recommendedName>
</protein>
<dbReference type="InterPro" id="IPR008767">
    <property type="entry name" value="Phage_SPP1_head-tail_adaptor"/>
</dbReference>
<dbReference type="Pfam" id="PF05521">
    <property type="entry name" value="Phage_HCP"/>
    <property type="match status" value="1"/>
</dbReference>
<comment type="subcellular location">
    <subcellularLocation>
        <location evidence="1">Virion</location>
    </subcellularLocation>
</comment>
<dbReference type="Pfam" id="PF05065">
    <property type="entry name" value="Phage_capsid"/>
    <property type="match status" value="1"/>
</dbReference>
<dbReference type="NCBIfam" id="TIGR01554">
    <property type="entry name" value="major_cap_HK97"/>
    <property type="match status" value="1"/>
</dbReference>
<dbReference type="NCBIfam" id="TIGR01563">
    <property type="entry name" value="gp16_SPP1"/>
    <property type="match status" value="1"/>
</dbReference>
<dbReference type="InterPro" id="IPR024455">
    <property type="entry name" value="Phage_capsid"/>
</dbReference>
<evidence type="ECO:0000256" key="1">
    <source>
        <dbReference type="ARBA" id="ARBA00004328"/>
    </source>
</evidence>
<dbReference type="SUPFAM" id="SSF56563">
    <property type="entry name" value="Major capsid protein gp5"/>
    <property type="match status" value="1"/>
</dbReference>
<dbReference type="EMBL" id="BRXU01000080">
    <property type="protein sequence ID" value="GLC63006.1"/>
    <property type="molecule type" value="Genomic_DNA"/>
</dbReference>
<dbReference type="InterPro" id="IPR038666">
    <property type="entry name" value="SSP1_head-tail_sf"/>
</dbReference>